<evidence type="ECO:0000313" key="1">
    <source>
        <dbReference type="EMBL" id="GFA43559.1"/>
    </source>
</evidence>
<dbReference type="AlphaFoldDB" id="A0A699JKJ2"/>
<proteinExistence type="predicted"/>
<sequence>MTLFTLNSMDDEAAPGLKAILCFKVPDQNSGKDWKFLFFFSAGLAKTAVGKKAYVSQNKKVKPEDVD</sequence>
<accession>A0A699JKJ2</accession>
<protein>
    <submittedName>
        <fullName evidence="1">Uncharacterized protein</fullName>
    </submittedName>
</protein>
<organism evidence="1">
    <name type="scientific">Tanacetum cinerariifolium</name>
    <name type="common">Dalmatian daisy</name>
    <name type="synonym">Chrysanthemum cinerariifolium</name>
    <dbReference type="NCBI Taxonomy" id="118510"/>
    <lineage>
        <taxon>Eukaryota</taxon>
        <taxon>Viridiplantae</taxon>
        <taxon>Streptophyta</taxon>
        <taxon>Embryophyta</taxon>
        <taxon>Tracheophyta</taxon>
        <taxon>Spermatophyta</taxon>
        <taxon>Magnoliopsida</taxon>
        <taxon>eudicotyledons</taxon>
        <taxon>Gunneridae</taxon>
        <taxon>Pentapetalae</taxon>
        <taxon>asterids</taxon>
        <taxon>campanulids</taxon>
        <taxon>Asterales</taxon>
        <taxon>Asteraceae</taxon>
        <taxon>Asteroideae</taxon>
        <taxon>Anthemideae</taxon>
        <taxon>Anthemidinae</taxon>
        <taxon>Tanacetum</taxon>
    </lineage>
</organism>
<name>A0A699JKJ2_TANCI</name>
<gene>
    <name evidence="1" type="ORF">Tci_615531</name>
</gene>
<comment type="caution">
    <text evidence="1">The sequence shown here is derived from an EMBL/GenBank/DDBJ whole genome shotgun (WGS) entry which is preliminary data.</text>
</comment>
<feature type="non-terminal residue" evidence="1">
    <location>
        <position position="67"/>
    </location>
</feature>
<dbReference type="EMBL" id="BKCJ010423595">
    <property type="protein sequence ID" value="GFA43559.1"/>
    <property type="molecule type" value="Genomic_DNA"/>
</dbReference>
<reference evidence="1" key="1">
    <citation type="journal article" date="2019" name="Sci. Rep.">
        <title>Draft genome of Tanacetum cinerariifolium, the natural source of mosquito coil.</title>
        <authorList>
            <person name="Yamashiro T."/>
            <person name="Shiraishi A."/>
            <person name="Satake H."/>
            <person name="Nakayama K."/>
        </authorList>
    </citation>
    <scope>NUCLEOTIDE SEQUENCE</scope>
</reference>